<proteinExistence type="inferred from homology"/>
<dbReference type="InterPro" id="IPR006015">
    <property type="entry name" value="Universal_stress_UspA"/>
</dbReference>
<keyword evidence="3" id="KW-0067">ATP-binding</keyword>
<name>A0A348FW88_9HYPH</name>
<evidence type="ECO:0000313" key="5">
    <source>
        <dbReference type="EMBL" id="BBF91571.1"/>
    </source>
</evidence>
<dbReference type="GO" id="GO:0005524">
    <property type="term" value="F:ATP binding"/>
    <property type="evidence" value="ECO:0007669"/>
    <property type="project" value="UniProtKB-KW"/>
</dbReference>
<dbReference type="SUPFAM" id="SSF52402">
    <property type="entry name" value="Adenine nucleotide alpha hydrolases-like"/>
    <property type="match status" value="2"/>
</dbReference>
<evidence type="ECO:0000256" key="1">
    <source>
        <dbReference type="ARBA" id="ARBA00008791"/>
    </source>
</evidence>
<evidence type="ECO:0000313" key="6">
    <source>
        <dbReference type="Proteomes" id="UP000266934"/>
    </source>
</evidence>
<feature type="domain" description="UspA" evidence="4">
    <location>
        <begin position="139"/>
        <end position="282"/>
    </location>
</feature>
<gene>
    <name evidence="5" type="ORF">BLTE_02560</name>
</gene>
<reference evidence="5 6" key="1">
    <citation type="submission" date="2018-08" db="EMBL/GenBank/DDBJ databases">
        <title>Complete genome sequencing of Blastochloris tepida GI.</title>
        <authorList>
            <person name="Tsukatani Y."/>
            <person name="Mori H."/>
        </authorList>
    </citation>
    <scope>NUCLEOTIDE SEQUENCE [LARGE SCALE GENOMIC DNA]</scope>
    <source>
        <strain evidence="5 6">GI</strain>
    </source>
</reference>
<dbReference type="KEGG" id="blag:BLTE_02560"/>
<evidence type="ECO:0000256" key="2">
    <source>
        <dbReference type="ARBA" id="ARBA00022741"/>
    </source>
</evidence>
<dbReference type="PANTHER" id="PTHR46268:SF27">
    <property type="entry name" value="UNIVERSAL STRESS PROTEIN RV2623"/>
    <property type="match status" value="1"/>
</dbReference>
<dbReference type="EMBL" id="AP018907">
    <property type="protein sequence ID" value="BBF91571.1"/>
    <property type="molecule type" value="Genomic_DNA"/>
</dbReference>
<dbReference type="PANTHER" id="PTHR46268">
    <property type="entry name" value="STRESS RESPONSE PROTEIN NHAX"/>
    <property type="match status" value="1"/>
</dbReference>
<feature type="domain" description="UspA" evidence="4">
    <location>
        <begin position="1"/>
        <end position="130"/>
    </location>
</feature>
<dbReference type="CDD" id="cd00293">
    <property type="entry name" value="USP-like"/>
    <property type="match status" value="2"/>
</dbReference>
<dbReference type="OrthoDB" id="5564966at2"/>
<accession>A0A348FW88</accession>
<keyword evidence="2" id="KW-0547">Nucleotide-binding</keyword>
<evidence type="ECO:0000259" key="4">
    <source>
        <dbReference type="Pfam" id="PF00582"/>
    </source>
</evidence>
<dbReference type="Proteomes" id="UP000266934">
    <property type="component" value="Chromosome"/>
</dbReference>
<dbReference type="InterPro" id="IPR006016">
    <property type="entry name" value="UspA"/>
</dbReference>
<dbReference type="RefSeq" id="WP_126396894.1">
    <property type="nucleotide sequence ID" value="NZ_AP018907.1"/>
</dbReference>
<dbReference type="InterPro" id="IPR014729">
    <property type="entry name" value="Rossmann-like_a/b/a_fold"/>
</dbReference>
<dbReference type="AlphaFoldDB" id="A0A348FW88"/>
<keyword evidence="6" id="KW-1185">Reference proteome</keyword>
<protein>
    <recommendedName>
        <fullName evidence="4">UspA domain-containing protein</fullName>
    </recommendedName>
</protein>
<dbReference type="Gene3D" id="3.40.50.620">
    <property type="entry name" value="HUPs"/>
    <property type="match status" value="2"/>
</dbReference>
<dbReference type="PRINTS" id="PR01438">
    <property type="entry name" value="UNVRSLSTRESS"/>
</dbReference>
<evidence type="ECO:0000256" key="3">
    <source>
        <dbReference type="ARBA" id="ARBA00022840"/>
    </source>
</evidence>
<sequence length="290" mass="30373">MQTILVATDLSPRSDRAVRRALLLARASGASLSLVHVVDDDQPRAVIEAECAAAERILADQARSLQEIDGVECAHHITTGDAFAGILQVVREGGYPLLVLGPHRRQLLRDVFVGTTAERVIRACAAPVLMANAVPAAPYRHALAAVDFSDSAMHALDVVSRIAALSKVPITIGHAFDAPETGLMKRAAVAAADIDLHVGEVKRDVTAELHARLAKMPVEPAQIITRLAQASTAAAIQAMAREVGADLVIVGTRGRTGLAKALLGSVAEAVLRNAECDVLAIPPMADTVSG</sequence>
<organism evidence="5 6">
    <name type="scientific">Blastochloris tepida</name>
    <dbReference type="NCBI Taxonomy" id="2233851"/>
    <lineage>
        <taxon>Bacteria</taxon>
        <taxon>Pseudomonadati</taxon>
        <taxon>Pseudomonadota</taxon>
        <taxon>Alphaproteobacteria</taxon>
        <taxon>Hyphomicrobiales</taxon>
        <taxon>Blastochloridaceae</taxon>
        <taxon>Blastochloris</taxon>
    </lineage>
</organism>
<comment type="similarity">
    <text evidence="1">Belongs to the universal stress protein A family.</text>
</comment>
<dbReference type="Pfam" id="PF00582">
    <property type="entry name" value="Usp"/>
    <property type="match status" value="2"/>
</dbReference>